<dbReference type="GO" id="GO:0009116">
    <property type="term" value="P:nucleoside metabolic process"/>
    <property type="evidence" value="ECO:0007669"/>
    <property type="project" value="InterPro"/>
</dbReference>
<dbReference type="SUPFAM" id="SSF53167">
    <property type="entry name" value="Purine and uridine phosphorylases"/>
    <property type="match status" value="1"/>
</dbReference>
<dbReference type="EMBL" id="VFOM01000003">
    <property type="protein sequence ID" value="TQL44925.1"/>
    <property type="molecule type" value="Genomic_DNA"/>
</dbReference>
<gene>
    <name evidence="6" type="ORF">FB562_2332</name>
</gene>
<dbReference type="PANTHER" id="PTHR43691:SF11">
    <property type="entry name" value="FI09636P-RELATED"/>
    <property type="match status" value="1"/>
</dbReference>
<dbReference type="PANTHER" id="PTHR43691">
    <property type="entry name" value="URIDINE PHOSPHORYLASE"/>
    <property type="match status" value="1"/>
</dbReference>
<dbReference type="OrthoDB" id="9782889at2"/>
<dbReference type="InterPro" id="IPR035994">
    <property type="entry name" value="Nucleoside_phosphorylase_sf"/>
</dbReference>
<dbReference type="RefSeq" id="WP_141881456.1">
    <property type="nucleotide sequence ID" value="NZ_VFOM01000003.1"/>
</dbReference>
<evidence type="ECO:0000313" key="7">
    <source>
        <dbReference type="Proteomes" id="UP000317998"/>
    </source>
</evidence>
<protein>
    <recommendedName>
        <fullName evidence="2">Uridine phosphorylase</fullName>
        <ecNumber evidence="1">2.4.2.3</ecNumber>
    </recommendedName>
</protein>
<dbReference type="Proteomes" id="UP000317998">
    <property type="component" value="Unassembled WGS sequence"/>
</dbReference>
<evidence type="ECO:0000256" key="2">
    <source>
        <dbReference type="ARBA" id="ARBA00021980"/>
    </source>
</evidence>
<reference evidence="6 7" key="1">
    <citation type="submission" date="2019-06" db="EMBL/GenBank/DDBJ databases">
        <title>Sequencing the genomes of 1000 actinobacteria strains.</title>
        <authorList>
            <person name="Klenk H.-P."/>
        </authorList>
    </citation>
    <scope>NUCLEOTIDE SEQUENCE [LARGE SCALE GENOMIC DNA]</scope>
    <source>
        <strain evidence="6 7">DSM 26477</strain>
    </source>
</reference>
<evidence type="ECO:0000313" key="6">
    <source>
        <dbReference type="EMBL" id="TQL44925.1"/>
    </source>
</evidence>
<dbReference type="Pfam" id="PF01048">
    <property type="entry name" value="PNP_UDP_1"/>
    <property type="match status" value="1"/>
</dbReference>
<evidence type="ECO:0000256" key="3">
    <source>
        <dbReference type="ARBA" id="ARBA00048447"/>
    </source>
</evidence>
<evidence type="ECO:0000256" key="4">
    <source>
        <dbReference type="SAM" id="MobiDB-lite"/>
    </source>
</evidence>
<dbReference type="Gene3D" id="3.40.50.1580">
    <property type="entry name" value="Nucleoside phosphorylase domain"/>
    <property type="match status" value="1"/>
</dbReference>
<dbReference type="GO" id="GO:0004850">
    <property type="term" value="F:uridine phosphorylase activity"/>
    <property type="evidence" value="ECO:0007669"/>
    <property type="project" value="UniProtKB-EC"/>
</dbReference>
<name>A0A542YA27_9MICO</name>
<evidence type="ECO:0000259" key="5">
    <source>
        <dbReference type="Pfam" id="PF01048"/>
    </source>
</evidence>
<feature type="region of interest" description="Disordered" evidence="4">
    <location>
        <begin position="1"/>
        <end position="23"/>
    </location>
</feature>
<comment type="caution">
    <text evidence="6">The sequence shown here is derived from an EMBL/GenBank/DDBJ whole genome shotgun (WGS) entry which is preliminary data.</text>
</comment>
<accession>A0A542YA27</accession>
<evidence type="ECO:0000256" key="1">
    <source>
        <dbReference type="ARBA" id="ARBA00011888"/>
    </source>
</evidence>
<proteinExistence type="predicted"/>
<dbReference type="EC" id="2.4.2.3" evidence="1"/>
<comment type="catalytic activity">
    <reaction evidence="3">
        <text>uridine + phosphate = alpha-D-ribose 1-phosphate + uracil</text>
        <dbReference type="Rhea" id="RHEA:24388"/>
        <dbReference type="ChEBI" id="CHEBI:16704"/>
        <dbReference type="ChEBI" id="CHEBI:17568"/>
        <dbReference type="ChEBI" id="CHEBI:43474"/>
        <dbReference type="ChEBI" id="CHEBI:57720"/>
        <dbReference type="EC" id="2.4.2.3"/>
    </reaction>
</comment>
<keyword evidence="7" id="KW-1185">Reference proteome</keyword>
<dbReference type="GO" id="GO:0005829">
    <property type="term" value="C:cytosol"/>
    <property type="evidence" value="ECO:0007669"/>
    <property type="project" value="TreeGrafter"/>
</dbReference>
<feature type="domain" description="Nucleoside phosphorylase" evidence="5">
    <location>
        <begin position="31"/>
        <end position="241"/>
    </location>
</feature>
<sequence>MTEETPLRSASDPWLDGRPPHIPTDGRTLPRVCLLPGDPARVSLASAVLEDFELIGEKREYRLGVGRFAGQEIAICSTGIGGPSTEIAIVELSRLGVTTFIRVGGMGAIPAGIVPGSITSVASALRDGGTARFYAKGDEPIPAHDEVLDALDAAAATHGEALTPITVMSCDSYYVGEGRSLPGLEKAAEERMADVLRRGADAMDMECETVFAVAKALGRRYGAVLATHGNRATDEWLEDYAPVQQRMLTIACEAAAMLSVEG</sequence>
<dbReference type="InterPro" id="IPR000845">
    <property type="entry name" value="Nucleoside_phosphorylase_d"/>
</dbReference>
<organism evidence="6 7">
    <name type="scientific">Homoserinimonas aerilata</name>
    <dbReference type="NCBI Taxonomy" id="1162970"/>
    <lineage>
        <taxon>Bacteria</taxon>
        <taxon>Bacillati</taxon>
        <taxon>Actinomycetota</taxon>
        <taxon>Actinomycetes</taxon>
        <taxon>Micrococcales</taxon>
        <taxon>Microbacteriaceae</taxon>
        <taxon>Homoserinimonas</taxon>
    </lineage>
</organism>
<dbReference type="AlphaFoldDB" id="A0A542YA27"/>
<dbReference type="CDD" id="cd17767">
    <property type="entry name" value="UP_EcUdp-like"/>
    <property type="match status" value="1"/>
</dbReference>